<evidence type="ECO:0000259" key="2">
    <source>
        <dbReference type="Pfam" id="PF04195"/>
    </source>
</evidence>
<evidence type="ECO:0000313" key="4">
    <source>
        <dbReference type="Proteomes" id="UP000053144"/>
    </source>
</evidence>
<feature type="region of interest" description="Disordered" evidence="1">
    <location>
        <begin position="300"/>
        <end position="327"/>
    </location>
</feature>
<dbReference type="PANTHER" id="PTHR31099:SF49">
    <property type="entry name" value="MYOSIN HEAVY CHAIN-LIKE PROTEIN"/>
    <property type="match status" value="1"/>
</dbReference>
<reference evidence="4" key="1">
    <citation type="journal article" date="2015" name="Proc. Natl. Acad. Sci. U.S.A.">
        <title>Genome sequencing of adzuki bean (Vigna angularis) provides insight into high starch and low fat accumulation and domestication.</title>
        <authorList>
            <person name="Yang K."/>
            <person name="Tian Z."/>
            <person name="Chen C."/>
            <person name="Luo L."/>
            <person name="Zhao B."/>
            <person name="Wang Z."/>
            <person name="Yu L."/>
            <person name="Li Y."/>
            <person name="Sun Y."/>
            <person name="Li W."/>
            <person name="Chen Y."/>
            <person name="Li Y."/>
            <person name="Zhang Y."/>
            <person name="Ai D."/>
            <person name="Zhao J."/>
            <person name="Shang C."/>
            <person name="Ma Y."/>
            <person name="Wu B."/>
            <person name="Wang M."/>
            <person name="Gao L."/>
            <person name="Sun D."/>
            <person name="Zhang P."/>
            <person name="Guo F."/>
            <person name="Wang W."/>
            <person name="Li Y."/>
            <person name="Wang J."/>
            <person name="Varshney R.K."/>
            <person name="Wang J."/>
            <person name="Ling H.Q."/>
            <person name="Wan P."/>
        </authorList>
    </citation>
    <scope>NUCLEOTIDE SEQUENCE</scope>
    <source>
        <strain evidence="4">cv. Jingnong 6</strain>
    </source>
</reference>
<feature type="compositionally biased region" description="Polar residues" evidence="1">
    <location>
        <begin position="28"/>
        <end position="39"/>
    </location>
</feature>
<feature type="region of interest" description="Disordered" evidence="1">
    <location>
        <begin position="1"/>
        <end position="41"/>
    </location>
</feature>
<dbReference type="PANTHER" id="PTHR31099">
    <property type="entry name" value="OS06G0165300 PROTEIN"/>
    <property type="match status" value="1"/>
</dbReference>
<sequence>MSSSPLLSDEVADEGQGYADGGKEPTASVGSSILDSTGSGDREVEEANIVLEIDVAREWTDSAPPPPVNGYGWAPYEVGLYAPYYVTSTSLEYLASRLSIVSTAKDADNILLTVCRSNERACHGREGHNTDFFYVYSTLFRDLGVRLPFTDFQSNVLRDLNVAPTQLHPNGSGYMRAIVVVCTTLALTPRSTAFLHFFRAIPFFKVSIKEEGRFSFYLDEGQPKFPFYWTEHPKKVVSRAKSSMTPEEFEIVGLIDQLPRKTSSRALIGLLDSHSLYIFKEMEKNKAFLLMMSRREAELKKSGAGTSSRPARSLTIPNRPDPAKAPRTVNPAFKIAPYSSPSTTPSAVQVEDEVSLQGREKRKAIKDKSISSSKKIKRKVSAGPLPAGPFDSTVHLVDRLEYRLDPEEKKLFHGMTTGEAVDLAYELNVRANLCLAYAADSAKSIIGDAPFFLCSPRAPRWVPNVYV</sequence>
<accession>A0A0L9VS43</accession>
<dbReference type="AlphaFoldDB" id="A0A0L9VS43"/>
<dbReference type="Pfam" id="PF04195">
    <property type="entry name" value="Transposase_28"/>
    <property type="match status" value="1"/>
</dbReference>
<organism evidence="3 4">
    <name type="scientific">Phaseolus angularis</name>
    <name type="common">Azuki bean</name>
    <name type="synonym">Vigna angularis</name>
    <dbReference type="NCBI Taxonomy" id="3914"/>
    <lineage>
        <taxon>Eukaryota</taxon>
        <taxon>Viridiplantae</taxon>
        <taxon>Streptophyta</taxon>
        <taxon>Embryophyta</taxon>
        <taxon>Tracheophyta</taxon>
        <taxon>Spermatophyta</taxon>
        <taxon>Magnoliopsida</taxon>
        <taxon>eudicotyledons</taxon>
        <taxon>Gunneridae</taxon>
        <taxon>Pentapetalae</taxon>
        <taxon>rosids</taxon>
        <taxon>fabids</taxon>
        <taxon>Fabales</taxon>
        <taxon>Fabaceae</taxon>
        <taxon>Papilionoideae</taxon>
        <taxon>50 kb inversion clade</taxon>
        <taxon>NPAAA clade</taxon>
        <taxon>indigoferoid/millettioid clade</taxon>
        <taxon>Phaseoleae</taxon>
        <taxon>Vigna</taxon>
    </lineage>
</organism>
<gene>
    <name evidence="3" type="ORF">LR48_Vigan11g091800</name>
</gene>
<protein>
    <recommendedName>
        <fullName evidence="2">Transposase (putative) gypsy type domain-containing protein</fullName>
    </recommendedName>
</protein>
<dbReference type="Proteomes" id="UP000053144">
    <property type="component" value="Chromosome 11"/>
</dbReference>
<dbReference type="Gramene" id="KOM57885">
    <property type="protein sequence ID" value="KOM57885"/>
    <property type="gene ID" value="LR48_Vigan11g091800"/>
</dbReference>
<feature type="domain" description="Transposase (putative) gypsy type" evidence="2">
    <location>
        <begin position="142"/>
        <end position="200"/>
    </location>
</feature>
<name>A0A0L9VS43_PHAAN</name>
<dbReference type="EMBL" id="CM003381">
    <property type="protein sequence ID" value="KOM57885.1"/>
    <property type="molecule type" value="Genomic_DNA"/>
</dbReference>
<proteinExistence type="predicted"/>
<dbReference type="InterPro" id="IPR007321">
    <property type="entry name" value="Transposase_28"/>
</dbReference>
<evidence type="ECO:0000256" key="1">
    <source>
        <dbReference type="SAM" id="MobiDB-lite"/>
    </source>
</evidence>
<evidence type="ECO:0000313" key="3">
    <source>
        <dbReference type="EMBL" id="KOM57885.1"/>
    </source>
</evidence>